<evidence type="ECO:0000256" key="1">
    <source>
        <dbReference type="SAM" id="MobiDB-lite"/>
    </source>
</evidence>
<dbReference type="HOGENOM" id="CLU_266541_0_0_1"/>
<dbReference type="InterPro" id="IPR031473">
    <property type="entry name" value="DUF4684"/>
</dbReference>
<reference evidence="3" key="1">
    <citation type="submission" date="2011-05" db="EMBL/GenBank/DDBJ databases">
        <title>Insights into the evolution of the great apes provided by the gorilla genome.</title>
        <authorList>
            <person name="Scally A."/>
        </authorList>
    </citation>
    <scope>NUCLEOTIDE SEQUENCE [LARGE SCALE GENOMIC DNA]</scope>
</reference>
<feature type="region of interest" description="Disordered" evidence="1">
    <location>
        <begin position="1275"/>
        <end position="1302"/>
    </location>
</feature>
<feature type="region of interest" description="Disordered" evidence="1">
    <location>
        <begin position="1412"/>
        <end position="1462"/>
    </location>
</feature>
<organism evidence="2 3">
    <name type="scientific">Gorilla gorilla gorilla</name>
    <name type="common">Western lowland gorilla</name>
    <dbReference type="NCBI Taxonomy" id="9595"/>
    <lineage>
        <taxon>Eukaryota</taxon>
        <taxon>Metazoa</taxon>
        <taxon>Chordata</taxon>
        <taxon>Craniata</taxon>
        <taxon>Vertebrata</taxon>
        <taxon>Euteleostomi</taxon>
        <taxon>Mammalia</taxon>
        <taxon>Eutheria</taxon>
        <taxon>Euarchontoglires</taxon>
        <taxon>Primates</taxon>
        <taxon>Haplorrhini</taxon>
        <taxon>Catarrhini</taxon>
        <taxon>Hominidae</taxon>
        <taxon>Gorilla</taxon>
    </lineage>
</organism>
<feature type="compositionally biased region" description="Basic and acidic residues" evidence="1">
    <location>
        <begin position="1281"/>
        <end position="1293"/>
    </location>
</feature>
<dbReference type="Bgee" id="ENSGGOG00000034864">
    <property type="expression patterns" value="Expressed in testis and 5 other cell types or tissues"/>
</dbReference>
<feature type="region of interest" description="Disordered" evidence="1">
    <location>
        <begin position="179"/>
        <end position="213"/>
    </location>
</feature>
<sequence length="1462" mass="161539">MTRMSCPWGSYQWEPGACPAAPRGIGGGDMAGVIPDVGGLQEAALGAGRSQEEARLVEEAQTPMMLPQDSGQRVEEVPGDLMAKRMSLILHVQKLPWDHVPFLRRTPQNLCQDVGGHAHGSGLGGAKRGAARSALRRPFPPATCRHAGIVSGPSPRLDSNPTGAHLIKQTRPLTVEWTKDTPVPEPMELRSDASHKENVSPKPAALPKPGKRLKQRRFWRSLGISLSGRHDQWVPGCQVERGGPAATPSPGAVLDQEPCRVQTNLASPGPRLGLALKDTTGQLVNSSFWQQSNLQSLARRRQGKAREFAIQQSNLSINETSSPHLFPEPGGSFGPRKLPWGPLLSQEPLARPSPCLRQSRLPAPGTPSGDFRPTEAFAPLDGHTQPGLRSWGGLGSWRSRLVGEPLTLEDLAVPSQNQTQAPSHAAVHQLLASVHCLAQEAARLRSQAPQEHPAWGVSPKQKGEEGALREWVHREEERTTFHLSDTVPASSASKNKAQNIIAPESEAICWQLLSRCFRSWRHLVKRQREPAAAAVALGRWQLLRKGLQALWLREAQLEAAWGQYTKVLLIRSFREVSGLQVGPGGCVKYPGSLREEERAQWLLSHPRQRTDSRHERVQILQALQLAVFFLWCQQKKRARQERETLQKATRATQRTGSFPQAWHSTAAGVAWVAPLSPQHQRAWLCRCFGVWQQFVQRGSRYRDHLADRRTGTLRKCLEQWVQMKQLRESDGAKVTQLSLCRQKAGREAVYTAGPGACGLGAVGQAQGQQEQGWGSLQDACRTLALCWALLLWKMRLFQRQWANSFFQGLQQQMLQRSLRWWHLRALGPDATASCTKTPSALEPLGSSILQDSLEKVPRAPTLPDTLQGSLLWAAGQRQQGQCLLLWQARAQQFQGTARWYQHTRQRRIFLSWSRWATAQGAWRELASHRAWARTCRAVLGLWHQRLLQSRLVKRWAQEQGWRLAQDALCHWHSCWQGQQFLHEKCQTWVQVHLQGLQKVVFRSWQQAAAHQRCTVTRPEQLLLQSYFQAWCEVVRDTGVLRAQHQAFQDGLRRRALGAVFATWREAQEVAAGAQEQRVAQASLACWRSCGQQGQEDGQQQKARAAQAFPAWPVAPGMHHEAQQQAGESAGAQAAQCWTWCWVLWVRESCRGQVSRAHASWKPRAWVLEASAQSAVRGGVQRAIVTQLRPAELRRFLRTAQLRVRLGLPGAGKTCSCWTQATELVPPAPSLQCSLGGQRKPRGTAWAQRCREHSLCPAFQLWPQWSGQSSWVPGLPLWTRDQGPRAHSSPEPRARKAQSKAHKRRLGILEKQAQAHGSALLALKDHDALGHQEEVPAAPVPRVTASRAAGFPAGQVPGGGMATLGGCPRGRAAGADPAQGVAPEMGLVDVVAADPATASGSAVTAAFKKWHQRLAARSPRRGAASSPRPWSKPGPKGPESGQEAAGAPRGWGLGAEHGAQLQL</sequence>
<accession>G3SKP9</accession>
<reference evidence="2" key="3">
    <citation type="submission" date="2025-08" db="UniProtKB">
        <authorList>
            <consortium name="Ensembl"/>
        </authorList>
    </citation>
    <scope>IDENTIFICATION</scope>
</reference>
<dbReference type="Pfam" id="PF15736">
    <property type="entry name" value="DUF4684"/>
    <property type="match status" value="1"/>
</dbReference>
<dbReference type="GeneTree" id="ENSGT00390000000617"/>
<dbReference type="Ensembl" id="ENSGGOT00000041044.2">
    <property type="protein sequence ID" value="ENSGGOP00000028692.2"/>
    <property type="gene ID" value="ENSGGOG00000034864.2"/>
</dbReference>
<dbReference type="STRING" id="9593.ENSGGOP00000028692"/>
<reference evidence="2" key="4">
    <citation type="submission" date="2025-09" db="UniProtKB">
        <authorList>
            <consortium name="Ensembl"/>
        </authorList>
    </citation>
    <scope>IDENTIFICATION</scope>
</reference>
<proteinExistence type="predicted"/>
<feature type="compositionally biased region" description="Basic and acidic residues" evidence="1">
    <location>
        <begin position="187"/>
        <end position="199"/>
    </location>
</feature>
<name>G3SKP9_GORGO</name>
<dbReference type="InParanoid" id="G3SKP9"/>
<dbReference type="EMBL" id="CABD030000816">
    <property type="status" value="NOT_ANNOTATED_CDS"/>
    <property type="molecule type" value="Genomic_DNA"/>
</dbReference>
<evidence type="ECO:0000313" key="2">
    <source>
        <dbReference type="Ensembl" id="ENSGGOP00000028692.2"/>
    </source>
</evidence>
<dbReference type="PANTHER" id="PTHR38493">
    <property type="entry name" value="CHROMOSOME 1 OPEN READING FRAME 167"/>
    <property type="match status" value="1"/>
</dbReference>
<feature type="region of interest" description="Disordered" evidence="1">
    <location>
        <begin position="319"/>
        <end position="391"/>
    </location>
</feature>
<dbReference type="eggNOG" id="ENOG502S8BN">
    <property type="taxonomic scope" value="Eukaryota"/>
</dbReference>
<dbReference type="FunCoup" id="G3SKP9">
    <property type="interactions" value="1"/>
</dbReference>
<evidence type="ECO:0000313" key="3">
    <source>
        <dbReference type="Proteomes" id="UP000001519"/>
    </source>
</evidence>
<gene>
    <name evidence="2" type="primary">C1orf167</name>
</gene>
<dbReference type="Proteomes" id="UP000001519">
    <property type="component" value="Chromosome 1"/>
</dbReference>
<dbReference type="PANTHER" id="PTHR38493:SF1">
    <property type="entry name" value="SFI1 SPINDLE BODY DOMAIN-CONTAINING PROTEIN"/>
    <property type="match status" value="1"/>
</dbReference>
<keyword evidence="3" id="KW-1185">Reference proteome</keyword>
<protein>
    <submittedName>
        <fullName evidence="2">Chromosome 1 open reading frame 167</fullName>
    </submittedName>
</protein>
<dbReference type="OMA" id="QWEPGAC"/>
<feature type="region of interest" description="Disordered" evidence="1">
    <location>
        <begin position="445"/>
        <end position="467"/>
    </location>
</feature>
<reference evidence="2 3" key="2">
    <citation type="journal article" date="2012" name="Nature">
        <title>Insights into hominid evolution from the gorilla genome sequence.</title>
        <authorList>
            <person name="Scally A."/>
            <person name="Dutheil J.Y."/>
            <person name="Hillier L.W."/>
            <person name="Jordan G.E."/>
            <person name="Goodhead I."/>
            <person name="Herrero J."/>
            <person name="Hobolth A."/>
            <person name="Lappalainen T."/>
            <person name="Mailund T."/>
            <person name="Marques-Bonet T."/>
            <person name="McCarthy S."/>
            <person name="Montgomery S.H."/>
            <person name="Schwalie P.C."/>
            <person name="Tang Y.A."/>
            <person name="Ward M.C."/>
            <person name="Xue Y."/>
            <person name="Yngvadottir B."/>
            <person name="Alkan C."/>
            <person name="Andersen L.N."/>
            <person name="Ayub Q."/>
            <person name="Ball E.V."/>
            <person name="Beal K."/>
            <person name="Bradley B.J."/>
            <person name="Chen Y."/>
            <person name="Clee C.M."/>
            <person name="Fitzgerald S."/>
            <person name="Graves T.A."/>
            <person name="Gu Y."/>
            <person name="Heath P."/>
            <person name="Heger A."/>
            <person name="Karakoc E."/>
            <person name="Kolb-Kokocinski A."/>
            <person name="Laird G.K."/>
            <person name="Lunter G."/>
            <person name="Meader S."/>
            <person name="Mort M."/>
            <person name="Mullikin J.C."/>
            <person name="Munch K."/>
            <person name="O'Connor T.D."/>
            <person name="Phillips A.D."/>
            <person name="Prado-Martinez J."/>
            <person name="Rogers A.S."/>
            <person name="Sajjadian S."/>
            <person name="Schmidt D."/>
            <person name="Shaw K."/>
            <person name="Simpson J.T."/>
            <person name="Stenson P.D."/>
            <person name="Turner D.J."/>
            <person name="Vigilant L."/>
            <person name="Vilella A.J."/>
            <person name="Whitener W."/>
            <person name="Zhu B."/>
            <person name="Cooper D.N."/>
            <person name="de Jong P."/>
            <person name="Dermitzakis E.T."/>
            <person name="Eichler E.E."/>
            <person name="Flicek P."/>
            <person name="Goldman N."/>
            <person name="Mundy N.I."/>
            <person name="Ning Z."/>
            <person name="Odom D.T."/>
            <person name="Ponting C.P."/>
            <person name="Quail M.A."/>
            <person name="Ryder O.A."/>
            <person name="Searle S.M."/>
            <person name="Warren W.C."/>
            <person name="Wilson R.K."/>
            <person name="Schierup M.H."/>
            <person name="Rogers J."/>
            <person name="Tyler-Smith C."/>
            <person name="Durbin R."/>
        </authorList>
    </citation>
    <scope>NUCLEOTIDE SEQUENCE [LARGE SCALE GENOMIC DNA]</scope>
</reference>